<comment type="caution">
    <text evidence="2">The sequence shown here is derived from an EMBL/GenBank/DDBJ whole genome shotgun (WGS) entry which is preliminary data.</text>
</comment>
<keyword evidence="1" id="KW-0472">Membrane</keyword>
<keyword evidence="3" id="KW-1185">Reference proteome</keyword>
<keyword evidence="1" id="KW-0812">Transmembrane</keyword>
<evidence type="ECO:0000313" key="2">
    <source>
        <dbReference type="EMBL" id="MBM3095145.1"/>
    </source>
</evidence>
<accession>A0AAW4FV34</accession>
<dbReference type="AlphaFoldDB" id="A0AAW4FV34"/>
<sequence length="130" mass="15137">MNIWHYVVAIVTLTALGAAVHVFRSSFNFIPDRFNAAPGQFWRNHAIDDMLSANYGFWDMVAGTEYDEDGFYEFFSRRNLRICFTWTIAIGMTLLLSYQDLQDKFTAVVDVAPGWLWALFVYRIENLTIF</sequence>
<protein>
    <submittedName>
        <fullName evidence="2">Uncharacterized protein</fullName>
    </submittedName>
</protein>
<reference evidence="2 3" key="1">
    <citation type="submission" date="2020-01" db="EMBL/GenBank/DDBJ databases">
        <title>Draft genome assembly of Ensifer adhaerens T173.</title>
        <authorList>
            <person name="Craig J.E."/>
            <person name="Stinchcombe J.R."/>
        </authorList>
    </citation>
    <scope>NUCLEOTIDE SEQUENCE [LARGE SCALE GENOMIC DNA]</scope>
    <source>
        <strain evidence="2 3">T173</strain>
    </source>
</reference>
<organism evidence="2 3">
    <name type="scientific">Ensifer canadensis</name>
    <dbReference type="NCBI Taxonomy" id="555315"/>
    <lineage>
        <taxon>Bacteria</taxon>
        <taxon>Pseudomonadati</taxon>
        <taxon>Pseudomonadota</taxon>
        <taxon>Alphaproteobacteria</taxon>
        <taxon>Hyphomicrobiales</taxon>
        <taxon>Rhizobiaceae</taxon>
        <taxon>Sinorhizobium/Ensifer group</taxon>
        <taxon>Ensifer</taxon>
    </lineage>
</organism>
<gene>
    <name evidence="2" type="ORF">GFB56_30925</name>
</gene>
<dbReference type="EMBL" id="WXFA01000039">
    <property type="protein sequence ID" value="MBM3095145.1"/>
    <property type="molecule type" value="Genomic_DNA"/>
</dbReference>
<dbReference type="Proteomes" id="UP000744980">
    <property type="component" value="Unassembled WGS sequence"/>
</dbReference>
<dbReference type="RefSeq" id="WP_025425153.1">
    <property type="nucleotide sequence ID" value="NZ_CP083370.1"/>
</dbReference>
<feature type="transmembrane region" description="Helical" evidence="1">
    <location>
        <begin position="6"/>
        <end position="23"/>
    </location>
</feature>
<feature type="transmembrane region" description="Helical" evidence="1">
    <location>
        <begin position="80"/>
        <end position="99"/>
    </location>
</feature>
<evidence type="ECO:0000256" key="1">
    <source>
        <dbReference type="SAM" id="Phobius"/>
    </source>
</evidence>
<name>A0AAW4FV34_9HYPH</name>
<proteinExistence type="predicted"/>
<keyword evidence="1" id="KW-1133">Transmembrane helix</keyword>
<evidence type="ECO:0000313" key="3">
    <source>
        <dbReference type="Proteomes" id="UP000744980"/>
    </source>
</evidence>